<evidence type="ECO:0000256" key="4">
    <source>
        <dbReference type="ARBA" id="ARBA00022618"/>
    </source>
</evidence>
<keyword evidence="8" id="KW-0539">Nucleus</keyword>
<feature type="region of interest" description="Disordered" evidence="11">
    <location>
        <begin position="1"/>
        <end position="92"/>
    </location>
</feature>
<comment type="subcellular location">
    <subcellularLocation>
        <location evidence="2">Chromosome</location>
        <location evidence="2">Centromere</location>
    </subcellularLocation>
    <subcellularLocation>
        <location evidence="1">Nucleus</location>
    </subcellularLocation>
</comment>
<dbReference type="InterPro" id="IPR004910">
    <property type="entry name" value="Yippee/Mis18/Cereblon"/>
</dbReference>
<keyword evidence="10" id="KW-0137">Centromere</keyword>
<dbReference type="GO" id="GO:0034080">
    <property type="term" value="P:CENP-A containing chromatin assembly"/>
    <property type="evidence" value="ECO:0007669"/>
    <property type="project" value="TreeGrafter"/>
</dbReference>
<feature type="compositionally biased region" description="Low complexity" evidence="11">
    <location>
        <begin position="35"/>
        <end position="48"/>
    </location>
</feature>
<evidence type="ECO:0000256" key="1">
    <source>
        <dbReference type="ARBA" id="ARBA00004123"/>
    </source>
</evidence>
<evidence type="ECO:0000256" key="10">
    <source>
        <dbReference type="ARBA" id="ARBA00023328"/>
    </source>
</evidence>
<feature type="compositionally biased region" description="Basic residues" evidence="11">
    <location>
        <begin position="1"/>
        <end position="10"/>
    </location>
</feature>
<sequence length="248" mass="26894">MSNTPRRRGRPPLSQGETRARADYSGPPRKRGRPPKSASLGRAASLSSDHVPWSASTPSTFIPSREQSVVSDDDLTARLVTPPPRPRPIAPLPAPLRNAPTDSVPALVFQCAECLTIVGDSYAWIMAHKELSLIVLSRTTDKVAVLSELVTAEEDLCHGSTYTRLRCANCSRDLGRRFQSTPATLDALRGVFSFHVDAVIVYQLGSTQASGHPTQVPAKPPTLADAADGDKIRNLLMVLGERLVRVER</sequence>
<dbReference type="GO" id="GO:0046872">
    <property type="term" value="F:metal ion binding"/>
    <property type="evidence" value="ECO:0007669"/>
    <property type="project" value="UniProtKB-KW"/>
</dbReference>
<keyword evidence="3" id="KW-0158">Chromosome</keyword>
<protein>
    <recommendedName>
        <fullName evidence="12">Mis18 domain-containing protein</fullName>
    </recommendedName>
</protein>
<organism evidence="13 14">
    <name type="scientific">Malassezia cuniculi</name>
    <dbReference type="NCBI Taxonomy" id="948313"/>
    <lineage>
        <taxon>Eukaryota</taxon>
        <taxon>Fungi</taxon>
        <taxon>Dikarya</taxon>
        <taxon>Basidiomycota</taxon>
        <taxon>Ustilaginomycotina</taxon>
        <taxon>Malasseziomycetes</taxon>
        <taxon>Malasseziales</taxon>
        <taxon>Malasseziaceae</taxon>
        <taxon>Malassezia</taxon>
    </lineage>
</organism>
<dbReference type="PANTHER" id="PTHR16431">
    <property type="entry name" value="NEUROGENIC PROTEIN MASTERMIND"/>
    <property type="match status" value="1"/>
</dbReference>
<keyword evidence="7" id="KW-0862">Zinc</keyword>
<dbReference type="InterPro" id="IPR034752">
    <property type="entry name" value="Mis18"/>
</dbReference>
<dbReference type="Pfam" id="PF03226">
    <property type="entry name" value="Yippee-Mis18"/>
    <property type="match status" value="1"/>
</dbReference>
<feature type="compositionally biased region" description="Polar residues" evidence="11">
    <location>
        <begin position="54"/>
        <end position="70"/>
    </location>
</feature>
<reference evidence="13" key="1">
    <citation type="submission" date="2023-03" db="EMBL/GenBank/DDBJ databases">
        <title>Mating type loci evolution in Malassezia.</title>
        <authorList>
            <person name="Coelho M.A."/>
        </authorList>
    </citation>
    <scope>NUCLEOTIDE SEQUENCE</scope>
    <source>
        <strain evidence="13">CBS 11721</strain>
    </source>
</reference>
<dbReference type="PROSITE" id="PS51793">
    <property type="entry name" value="MIS18"/>
    <property type="match status" value="1"/>
</dbReference>
<evidence type="ECO:0000256" key="5">
    <source>
        <dbReference type="ARBA" id="ARBA00022723"/>
    </source>
</evidence>
<dbReference type="GO" id="GO:0000785">
    <property type="term" value="C:chromatin"/>
    <property type="evidence" value="ECO:0007669"/>
    <property type="project" value="TreeGrafter"/>
</dbReference>
<accession>A0AAF0EQY1</accession>
<evidence type="ECO:0000256" key="7">
    <source>
        <dbReference type="ARBA" id="ARBA00022833"/>
    </source>
</evidence>
<evidence type="ECO:0000256" key="11">
    <source>
        <dbReference type="SAM" id="MobiDB-lite"/>
    </source>
</evidence>
<keyword evidence="5" id="KW-0479">Metal-binding</keyword>
<dbReference type="InterPro" id="IPR017956">
    <property type="entry name" value="AT_hook_DNA-bd_motif"/>
</dbReference>
<feature type="compositionally biased region" description="Pro residues" evidence="11">
    <location>
        <begin position="81"/>
        <end position="92"/>
    </location>
</feature>
<keyword evidence="6" id="KW-0498">Mitosis</keyword>
<evidence type="ECO:0000256" key="8">
    <source>
        <dbReference type="ARBA" id="ARBA00023242"/>
    </source>
</evidence>
<gene>
    <name evidence="13" type="ORF">MCUN1_000253</name>
</gene>
<dbReference type="GO" id="GO:0003677">
    <property type="term" value="F:DNA binding"/>
    <property type="evidence" value="ECO:0007669"/>
    <property type="project" value="InterPro"/>
</dbReference>
<evidence type="ECO:0000256" key="2">
    <source>
        <dbReference type="ARBA" id="ARBA00004584"/>
    </source>
</evidence>
<dbReference type="SMART" id="SM00384">
    <property type="entry name" value="AT_hook"/>
    <property type="match status" value="2"/>
</dbReference>
<dbReference type="Proteomes" id="UP001219933">
    <property type="component" value="Chromosome 1"/>
</dbReference>
<feature type="domain" description="Mis18" evidence="12">
    <location>
        <begin position="106"/>
        <end position="204"/>
    </location>
</feature>
<dbReference type="GO" id="GO:0000775">
    <property type="term" value="C:chromosome, centromeric region"/>
    <property type="evidence" value="ECO:0007669"/>
    <property type="project" value="UniProtKB-SubCell"/>
</dbReference>
<dbReference type="AlphaFoldDB" id="A0AAF0EQY1"/>
<dbReference type="PANTHER" id="PTHR16431:SF1">
    <property type="entry name" value="NEUROGENIC PROTEIN MASTERMIND"/>
    <property type="match status" value="1"/>
</dbReference>
<evidence type="ECO:0000259" key="12">
    <source>
        <dbReference type="PROSITE" id="PS51793"/>
    </source>
</evidence>
<keyword evidence="14" id="KW-1185">Reference proteome</keyword>
<evidence type="ECO:0000313" key="14">
    <source>
        <dbReference type="Proteomes" id="UP001219933"/>
    </source>
</evidence>
<keyword evidence="4" id="KW-0132">Cell division</keyword>
<name>A0AAF0EQY1_9BASI</name>
<evidence type="ECO:0000313" key="13">
    <source>
        <dbReference type="EMBL" id="WFD33440.1"/>
    </source>
</evidence>
<dbReference type="GO" id="GO:0005634">
    <property type="term" value="C:nucleus"/>
    <property type="evidence" value="ECO:0007669"/>
    <property type="project" value="UniProtKB-SubCell"/>
</dbReference>
<dbReference type="EMBL" id="CP119877">
    <property type="protein sequence ID" value="WFD33440.1"/>
    <property type="molecule type" value="Genomic_DNA"/>
</dbReference>
<dbReference type="GO" id="GO:0051301">
    <property type="term" value="P:cell division"/>
    <property type="evidence" value="ECO:0007669"/>
    <property type="project" value="UniProtKB-KW"/>
</dbReference>
<dbReference type="GO" id="GO:0007059">
    <property type="term" value="P:chromosome segregation"/>
    <property type="evidence" value="ECO:0007669"/>
    <property type="project" value="TreeGrafter"/>
</dbReference>
<evidence type="ECO:0000256" key="3">
    <source>
        <dbReference type="ARBA" id="ARBA00022454"/>
    </source>
</evidence>
<proteinExistence type="predicted"/>
<evidence type="ECO:0000256" key="6">
    <source>
        <dbReference type="ARBA" id="ARBA00022776"/>
    </source>
</evidence>
<keyword evidence="9" id="KW-0131">Cell cycle</keyword>
<evidence type="ECO:0000256" key="9">
    <source>
        <dbReference type="ARBA" id="ARBA00023306"/>
    </source>
</evidence>